<organism evidence="1 2">
    <name type="scientific">Brochothrix phage A9</name>
    <dbReference type="NCBI Taxonomy" id="857312"/>
    <lineage>
        <taxon>Viruses</taxon>
        <taxon>Duplodnaviria</taxon>
        <taxon>Heunggongvirae</taxon>
        <taxon>Uroviricota</taxon>
        <taxon>Caudoviricetes</taxon>
        <taxon>Herelleviridae</taxon>
        <taxon>Klumppvirus</taxon>
        <taxon>Klumppvirus A9</taxon>
    </lineage>
</organism>
<dbReference type="RefSeq" id="YP_004301403.1">
    <property type="nucleotide sequence ID" value="NC_015253.1"/>
</dbReference>
<dbReference type="Proteomes" id="UP000000331">
    <property type="component" value="Segment"/>
</dbReference>
<evidence type="ECO:0000313" key="1">
    <source>
        <dbReference type="EMBL" id="ADJ53110.1"/>
    </source>
</evidence>
<accession>D9J0L7</accession>
<dbReference type="GeneID" id="10359106"/>
<evidence type="ECO:0000313" key="2">
    <source>
        <dbReference type="Proteomes" id="UP000000331"/>
    </source>
</evidence>
<name>D9J0L7_9CAUD</name>
<sequence>MLLPLSRFYYLSYTSPFRYSLRSLVVRHLWYYYQFSTGLPLSFWT</sequence>
<reference evidence="1 2" key="1">
    <citation type="journal article" date="2010" name="J. Bacteriol.">
        <title>Brochothrix thermosphacta bacteriophages feature heterogeneous and highly mosaic genomes and utilize unique prophage insertion sites.</title>
        <authorList>
            <person name="Kilcher S."/>
            <person name="Loessner M.J."/>
            <person name="Klumpp J."/>
        </authorList>
    </citation>
    <scope>NUCLEOTIDE SEQUENCE [LARGE SCALE GENOMIC DNA]</scope>
</reference>
<dbReference type="EMBL" id="HM242243">
    <property type="protein sequence ID" value="ADJ53110.1"/>
    <property type="molecule type" value="Genomic_DNA"/>
</dbReference>
<keyword evidence="2" id="KW-1185">Reference proteome</keyword>
<protein>
    <submittedName>
        <fullName evidence="1">Gp70</fullName>
    </submittedName>
</protein>
<proteinExistence type="predicted"/>
<dbReference type="KEGG" id="vg:10359106"/>